<dbReference type="InterPro" id="IPR012318">
    <property type="entry name" value="HTH_CRP"/>
</dbReference>
<feature type="domain" description="HTH crp-type" evidence="5">
    <location>
        <begin position="154"/>
        <end position="221"/>
    </location>
</feature>
<evidence type="ECO:0000313" key="7">
    <source>
        <dbReference type="Proteomes" id="UP000653127"/>
    </source>
</evidence>
<comment type="caution">
    <text evidence="6">The sequence shown here is derived from an EMBL/GenBank/DDBJ whole genome shotgun (WGS) entry which is preliminary data.</text>
</comment>
<keyword evidence="7" id="KW-1185">Reference proteome</keyword>
<name>A0A926I0Q5_9FIRM</name>
<dbReference type="InterPro" id="IPR000595">
    <property type="entry name" value="cNMP-bd_dom"/>
</dbReference>
<keyword evidence="2" id="KW-0238">DNA-binding</keyword>
<dbReference type="InterPro" id="IPR018490">
    <property type="entry name" value="cNMP-bd_dom_sf"/>
</dbReference>
<dbReference type="CDD" id="cd00038">
    <property type="entry name" value="CAP_ED"/>
    <property type="match status" value="1"/>
</dbReference>
<dbReference type="GO" id="GO:0003677">
    <property type="term" value="F:DNA binding"/>
    <property type="evidence" value="ECO:0007669"/>
    <property type="project" value="UniProtKB-KW"/>
</dbReference>
<dbReference type="SUPFAM" id="SSF51206">
    <property type="entry name" value="cAMP-binding domain-like"/>
    <property type="match status" value="1"/>
</dbReference>
<evidence type="ECO:0000256" key="2">
    <source>
        <dbReference type="ARBA" id="ARBA00023125"/>
    </source>
</evidence>
<dbReference type="InterPro" id="IPR036390">
    <property type="entry name" value="WH_DNA-bd_sf"/>
</dbReference>
<dbReference type="Pfam" id="PF00027">
    <property type="entry name" value="cNMP_binding"/>
    <property type="match status" value="1"/>
</dbReference>
<dbReference type="PANTHER" id="PTHR24567">
    <property type="entry name" value="CRP FAMILY TRANSCRIPTIONAL REGULATORY PROTEIN"/>
    <property type="match status" value="1"/>
</dbReference>
<dbReference type="GO" id="GO:0005829">
    <property type="term" value="C:cytosol"/>
    <property type="evidence" value="ECO:0007669"/>
    <property type="project" value="TreeGrafter"/>
</dbReference>
<dbReference type="SMART" id="SM00419">
    <property type="entry name" value="HTH_CRP"/>
    <property type="match status" value="1"/>
</dbReference>
<proteinExistence type="predicted"/>
<gene>
    <name evidence="6" type="ORF">H8711_10035</name>
</gene>
<feature type="domain" description="Cyclic nucleotide-binding" evidence="4">
    <location>
        <begin position="13"/>
        <end position="111"/>
    </location>
</feature>
<protein>
    <submittedName>
        <fullName evidence="6">Crp/Fnr family transcriptional regulator</fullName>
    </submittedName>
</protein>
<evidence type="ECO:0000259" key="4">
    <source>
        <dbReference type="PROSITE" id="PS50042"/>
    </source>
</evidence>
<evidence type="ECO:0000259" key="5">
    <source>
        <dbReference type="PROSITE" id="PS51063"/>
    </source>
</evidence>
<dbReference type="InterPro" id="IPR014710">
    <property type="entry name" value="RmlC-like_jellyroll"/>
</dbReference>
<dbReference type="PROSITE" id="PS51063">
    <property type="entry name" value="HTH_CRP_2"/>
    <property type="match status" value="1"/>
</dbReference>
<reference evidence="6" key="1">
    <citation type="submission" date="2020-08" db="EMBL/GenBank/DDBJ databases">
        <title>Genome public.</title>
        <authorList>
            <person name="Liu C."/>
            <person name="Sun Q."/>
        </authorList>
    </citation>
    <scope>NUCLEOTIDE SEQUENCE</scope>
    <source>
        <strain evidence="6">NSJ-31</strain>
    </source>
</reference>
<dbReference type="Gene3D" id="2.60.120.10">
    <property type="entry name" value="Jelly Rolls"/>
    <property type="match status" value="1"/>
</dbReference>
<organism evidence="6 7">
    <name type="scientific">Ligaoa zhengdingensis</name>
    <dbReference type="NCBI Taxonomy" id="2763658"/>
    <lineage>
        <taxon>Bacteria</taxon>
        <taxon>Bacillati</taxon>
        <taxon>Bacillota</taxon>
        <taxon>Clostridia</taxon>
        <taxon>Eubacteriales</taxon>
        <taxon>Oscillospiraceae</taxon>
        <taxon>Ligaoa</taxon>
    </lineage>
</organism>
<evidence type="ECO:0000256" key="1">
    <source>
        <dbReference type="ARBA" id="ARBA00023015"/>
    </source>
</evidence>
<sequence length="221" mass="24618">MKNYEEILRKVPLFGGIGDAERDQMLACLEARQQRYAAGELILLAGQPVKTIGILLAGRAQVIREDFSGSRTILTELVPGEMFAEAFVCAGVKALPVTVLSVSECSVLTIDYRRMIQTCPSSCPFHAQMIQNMLAVLANKNLLLNRRMGHLSNRTTREKLLSYLLEQAAAQGSDTFTIPFSRQELADYLCVERSAMSAVLGKLREEGVLSFHRNRFALHIR</sequence>
<dbReference type="InterPro" id="IPR050397">
    <property type="entry name" value="Env_Response_Regulators"/>
</dbReference>
<dbReference type="AlphaFoldDB" id="A0A926I0Q5"/>
<dbReference type="GO" id="GO:0003700">
    <property type="term" value="F:DNA-binding transcription factor activity"/>
    <property type="evidence" value="ECO:0007669"/>
    <property type="project" value="TreeGrafter"/>
</dbReference>
<dbReference type="Pfam" id="PF13545">
    <property type="entry name" value="HTH_Crp_2"/>
    <property type="match status" value="1"/>
</dbReference>
<evidence type="ECO:0000256" key="3">
    <source>
        <dbReference type="ARBA" id="ARBA00023163"/>
    </source>
</evidence>
<dbReference type="SUPFAM" id="SSF46785">
    <property type="entry name" value="Winged helix' DNA-binding domain"/>
    <property type="match status" value="1"/>
</dbReference>
<dbReference type="Proteomes" id="UP000653127">
    <property type="component" value="Unassembled WGS sequence"/>
</dbReference>
<dbReference type="EMBL" id="JACRST010000016">
    <property type="protein sequence ID" value="MBC8547262.1"/>
    <property type="molecule type" value="Genomic_DNA"/>
</dbReference>
<dbReference type="PROSITE" id="PS50042">
    <property type="entry name" value="CNMP_BINDING_3"/>
    <property type="match status" value="1"/>
</dbReference>
<dbReference type="SMART" id="SM00100">
    <property type="entry name" value="cNMP"/>
    <property type="match status" value="1"/>
</dbReference>
<dbReference type="PANTHER" id="PTHR24567:SF58">
    <property type="entry name" value="CYCLIC AMP-BINDING REGULATORY PROTEIN"/>
    <property type="match status" value="1"/>
</dbReference>
<keyword evidence="1" id="KW-0805">Transcription regulation</keyword>
<accession>A0A926I0Q5</accession>
<dbReference type="RefSeq" id="WP_249283337.1">
    <property type="nucleotide sequence ID" value="NZ_JACRST010000016.1"/>
</dbReference>
<keyword evidence="3" id="KW-0804">Transcription</keyword>
<evidence type="ECO:0000313" key="6">
    <source>
        <dbReference type="EMBL" id="MBC8547262.1"/>
    </source>
</evidence>